<dbReference type="eggNOG" id="ENOG502RF8E">
    <property type="taxonomic scope" value="Eukaryota"/>
</dbReference>
<proteinExistence type="predicted"/>
<evidence type="ECO:0000256" key="1">
    <source>
        <dbReference type="SAM" id="Coils"/>
    </source>
</evidence>
<gene>
    <name evidence="2" type="ORF">PITG_11873</name>
</gene>
<dbReference type="VEuPathDB" id="FungiDB:PITG_11873"/>
<dbReference type="AlphaFoldDB" id="D0NHF7"/>
<keyword evidence="3" id="KW-1185">Reference proteome</keyword>
<reference evidence="3" key="1">
    <citation type="journal article" date="2009" name="Nature">
        <title>Genome sequence and analysis of the Irish potato famine pathogen Phytophthora infestans.</title>
        <authorList>
            <consortium name="The Broad Institute Genome Sequencing Platform"/>
            <person name="Haas B.J."/>
            <person name="Kamoun S."/>
            <person name="Zody M.C."/>
            <person name="Jiang R.H."/>
            <person name="Handsaker R.E."/>
            <person name="Cano L.M."/>
            <person name="Grabherr M."/>
            <person name="Kodira C.D."/>
            <person name="Raffaele S."/>
            <person name="Torto-Alalibo T."/>
            <person name="Bozkurt T.O."/>
            <person name="Ah-Fong A.M."/>
            <person name="Alvarado L."/>
            <person name="Anderson V.L."/>
            <person name="Armstrong M.R."/>
            <person name="Avrova A."/>
            <person name="Baxter L."/>
            <person name="Beynon J."/>
            <person name="Boevink P.C."/>
            <person name="Bollmann S.R."/>
            <person name="Bos J.I."/>
            <person name="Bulone V."/>
            <person name="Cai G."/>
            <person name="Cakir C."/>
            <person name="Carrington J.C."/>
            <person name="Chawner M."/>
            <person name="Conti L."/>
            <person name="Costanzo S."/>
            <person name="Ewan R."/>
            <person name="Fahlgren N."/>
            <person name="Fischbach M.A."/>
            <person name="Fugelstad J."/>
            <person name="Gilroy E.M."/>
            <person name="Gnerre S."/>
            <person name="Green P.J."/>
            <person name="Grenville-Briggs L.J."/>
            <person name="Griffith J."/>
            <person name="Grunwald N.J."/>
            <person name="Horn K."/>
            <person name="Horner N.R."/>
            <person name="Hu C.H."/>
            <person name="Huitema E."/>
            <person name="Jeong D.H."/>
            <person name="Jones A.M."/>
            <person name="Jones J.D."/>
            <person name="Jones R.W."/>
            <person name="Karlsson E.K."/>
            <person name="Kunjeti S.G."/>
            <person name="Lamour K."/>
            <person name="Liu Z."/>
            <person name="Ma L."/>
            <person name="Maclean D."/>
            <person name="Chibucos M.C."/>
            <person name="McDonald H."/>
            <person name="McWalters J."/>
            <person name="Meijer H.J."/>
            <person name="Morgan W."/>
            <person name="Morris P.F."/>
            <person name="Munro C.A."/>
            <person name="O'Neill K."/>
            <person name="Ospina-Giraldo M."/>
            <person name="Pinzon A."/>
            <person name="Pritchard L."/>
            <person name="Ramsahoye B."/>
            <person name="Ren Q."/>
            <person name="Restrepo S."/>
            <person name="Roy S."/>
            <person name="Sadanandom A."/>
            <person name="Savidor A."/>
            <person name="Schornack S."/>
            <person name="Schwartz D.C."/>
            <person name="Schumann U.D."/>
            <person name="Schwessinger B."/>
            <person name="Seyer L."/>
            <person name="Sharpe T."/>
            <person name="Silvar C."/>
            <person name="Song J."/>
            <person name="Studholme D.J."/>
            <person name="Sykes S."/>
            <person name="Thines M."/>
            <person name="van de Vondervoort P.J."/>
            <person name="Phuntumart V."/>
            <person name="Wawra S."/>
            <person name="Weide R."/>
            <person name="Win J."/>
            <person name="Young C."/>
            <person name="Zhou S."/>
            <person name="Fry W."/>
            <person name="Meyers B.C."/>
            <person name="van West P."/>
            <person name="Ristaino J."/>
            <person name="Govers F."/>
            <person name="Birch P.R."/>
            <person name="Whisson S.C."/>
            <person name="Judelson H.S."/>
            <person name="Nusbaum C."/>
        </authorList>
    </citation>
    <scope>NUCLEOTIDE SEQUENCE [LARGE SCALE GENOMIC DNA]</scope>
    <source>
        <strain evidence="3">T30-4</strain>
    </source>
</reference>
<dbReference type="KEGG" id="pif:PITG_11873"/>
<organism evidence="2 3">
    <name type="scientific">Phytophthora infestans (strain T30-4)</name>
    <name type="common">Potato late blight agent</name>
    <dbReference type="NCBI Taxonomy" id="403677"/>
    <lineage>
        <taxon>Eukaryota</taxon>
        <taxon>Sar</taxon>
        <taxon>Stramenopiles</taxon>
        <taxon>Oomycota</taxon>
        <taxon>Peronosporomycetes</taxon>
        <taxon>Peronosporales</taxon>
        <taxon>Peronosporaceae</taxon>
        <taxon>Phytophthora</taxon>
    </lineage>
</organism>
<dbReference type="OrthoDB" id="127479at2759"/>
<dbReference type="RefSeq" id="XP_002901355.1">
    <property type="nucleotide sequence ID" value="XM_002901309.1"/>
</dbReference>
<keyword evidence="1" id="KW-0175">Coiled coil</keyword>
<sequence length="270" mass="30161">MSAQFIDALMQLVDRVDYGPRTYDLQKIKARIPYSKDRYVLGAFSWARVMNYEAPALVFVGSCDLVAGLPIHVDHGRVISYLPPCAKTAFKIWVVFSPASKTTTSFNYGNKEDSLNRMLRTPGSSVLIQRPGDVVCLNNLVFHSVLLVYQKGTAEEDKWGGIFGEVVVCEVDRVASFRYATKLASGSKKDSVGSWESLLTAYYTMEGRVCDQANFEREKKLFYKKLKLPAKLEKARLGANAKKKKKRKLNEKLAAVRAASTKSDCSTLCS</sequence>
<dbReference type="HOGENOM" id="CLU_1032320_0_0_1"/>
<feature type="coiled-coil region" evidence="1">
    <location>
        <begin position="232"/>
        <end position="259"/>
    </location>
</feature>
<evidence type="ECO:0000313" key="3">
    <source>
        <dbReference type="Proteomes" id="UP000006643"/>
    </source>
</evidence>
<dbReference type="Proteomes" id="UP000006643">
    <property type="component" value="Unassembled WGS sequence"/>
</dbReference>
<dbReference type="EMBL" id="DS028138">
    <property type="protein sequence ID" value="EEY58882.1"/>
    <property type="molecule type" value="Genomic_DNA"/>
</dbReference>
<dbReference type="GeneID" id="9470878"/>
<name>D0NHF7_PHYIT</name>
<dbReference type="InParanoid" id="D0NHF7"/>
<evidence type="ECO:0000313" key="2">
    <source>
        <dbReference type="EMBL" id="EEY58882.1"/>
    </source>
</evidence>
<accession>D0NHF7</accession>
<protein>
    <submittedName>
        <fullName evidence="2">Uncharacterized protein</fullName>
    </submittedName>
</protein>
<dbReference type="OMA" id="RESAMHV"/>